<reference evidence="1" key="1">
    <citation type="submission" date="2019-07" db="EMBL/GenBank/DDBJ databases">
        <authorList>
            <person name="Dittberner H."/>
        </authorList>
    </citation>
    <scope>NUCLEOTIDE SEQUENCE [LARGE SCALE GENOMIC DNA]</scope>
</reference>
<sequence length="80" mass="9282">MIPASTHLSSLINAVLGSLKECHNLASRCLKRKFDRHVRNLSLIYSDGILNHGFACRDNMRFYIRDLFTRMKIGDLEMKK</sequence>
<accession>A0A565BEB6</accession>
<keyword evidence="2" id="KW-1185">Reference proteome</keyword>
<evidence type="ECO:0000313" key="2">
    <source>
        <dbReference type="Proteomes" id="UP000489600"/>
    </source>
</evidence>
<comment type="caution">
    <text evidence="1">The sequence shown here is derived from an EMBL/GenBank/DDBJ whole genome shotgun (WGS) entry which is preliminary data.</text>
</comment>
<protein>
    <submittedName>
        <fullName evidence="1">Uncharacterized protein</fullName>
    </submittedName>
</protein>
<dbReference type="AlphaFoldDB" id="A0A565BEB6"/>
<dbReference type="EMBL" id="CABITT030000003">
    <property type="protein sequence ID" value="VVA99210.1"/>
    <property type="molecule type" value="Genomic_DNA"/>
</dbReference>
<dbReference type="OrthoDB" id="7537227at2759"/>
<organism evidence="1 2">
    <name type="scientific">Arabis nemorensis</name>
    <dbReference type="NCBI Taxonomy" id="586526"/>
    <lineage>
        <taxon>Eukaryota</taxon>
        <taxon>Viridiplantae</taxon>
        <taxon>Streptophyta</taxon>
        <taxon>Embryophyta</taxon>
        <taxon>Tracheophyta</taxon>
        <taxon>Spermatophyta</taxon>
        <taxon>Magnoliopsida</taxon>
        <taxon>eudicotyledons</taxon>
        <taxon>Gunneridae</taxon>
        <taxon>Pentapetalae</taxon>
        <taxon>rosids</taxon>
        <taxon>malvids</taxon>
        <taxon>Brassicales</taxon>
        <taxon>Brassicaceae</taxon>
        <taxon>Arabideae</taxon>
        <taxon>Arabis</taxon>
    </lineage>
</organism>
<gene>
    <name evidence="1" type="ORF">ANE_LOCUS9655</name>
</gene>
<proteinExistence type="predicted"/>
<dbReference type="Proteomes" id="UP000489600">
    <property type="component" value="Unassembled WGS sequence"/>
</dbReference>
<evidence type="ECO:0000313" key="1">
    <source>
        <dbReference type="EMBL" id="VVA99210.1"/>
    </source>
</evidence>
<name>A0A565BEB6_9BRAS</name>